<dbReference type="EMBL" id="CAKXAJ010010036">
    <property type="protein sequence ID" value="CAH2211371.1"/>
    <property type="molecule type" value="Genomic_DNA"/>
</dbReference>
<dbReference type="Proteomes" id="UP000838756">
    <property type="component" value="Unassembled WGS sequence"/>
</dbReference>
<evidence type="ECO:0000313" key="1">
    <source>
        <dbReference type="EMBL" id="CAH2211371.1"/>
    </source>
</evidence>
<proteinExistence type="predicted"/>
<evidence type="ECO:0000313" key="2">
    <source>
        <dbReference type="Proteomes" id="UP000838756"/>
    </source>
</evidence>
<reference evidence="1" key="1">
    <citation type="submission" date="2022-03" db="EMBL/GenBank/DDBJ databases">
        <authorList>
            <person name="Lindestad O."/>
        </authorList>
    </citation>
    <scope>NUCLEOTIDE SEQUENCE</scope>
</reference>
<keyword evidence="2" id="KW-1185">Reference proteome</keyword>
<gene>
    <name evidence="1" type="primary">jg26918</name>
    <name evidence="1" type="ORF">PAEG_LOCUS3188</name>
</gene>
<protein>
    <submittedName>
        <fullName evidence="1">Jg26918 protein</fullName>
    </submittedName>
</protein>
<organism evidence="1 2">
    <name type="scientific">Pararge aegeria aegeria</name>
    <dbReference type="NCBI Taxonomy" id="348720"/>
    <lineage>
        <taxon>Eukaryota</taxon>
        <taxon>Metazoa</taxon>
        <taxon>Ecdysozoa</taxon>
        <taxon>Arthropoda</taxon>
        <taxon>Hexapoda</taxon>
        <taxon>Insecta</taxon>
        <taxon>Pterygota</taxon>
        <taxon>Neoptera</taxon>
        <taxon>Endopterygota</taxon>
        <taxon>Lepidoptera</taxon>
        <taxon>Glossata</taxon>
        <taxon>Ditrysia</taxon>
        <taxon>Papilionoidea</taxon>
        <taxon>Nymphalidae</taxon>
        <taxon>Satyrinae</taxon>
        <taxon>Satyrini</taxon>
        <taxon>Parargina</taxon>
        <taxon>Pararge</taxon>
    </lineage>
</organism>
<sequence length="64" mass="6967">MSLASTVKENIRRPLQEDFKRLMMMLSHVATPLSLAAGCGPAKIHSDVKLSPGSYLPGLRALNF</sequence>
<feature type="non-terminal residue" evidence="1">
    <location>
        <position position="1"/>
    </location>
</feature>
<dbReference type="AlphaFoldDB" id="A0A8S4QKX7"/>
<accession>A0A8S4QKX7</accession>
<comment type="caution">
    <text evidence="1">The sequence shown here is derived from an EMBL/GenBank/DDBJ whole genome shotgun (WGS) entry which is preliminary data.</text>
</comment>
<name>A0A8S4QKX7_9NEOP</name>